<dbReference type="Pfam" id="PF00085">
    <property type="entry name" value="Thioredoxin"/>
    <property type="match status" value="1"/>
</dbReference>
<accession>A0A7R8WR25</accession>
<keyword evidence="11" id="KW-0676">Redox-active center</keyword>
<proteinExistence type="predicted"/>
<keyword evidence="6" id="KW-0256">Endoplasmic reticulum</keyword>
<evidence type="ECO:0000256" key="9">
    <source>
        <dbReference type="ARBA" id="ARBA00023136"/>
    </source>
</evidence>
<dbReference type="EMBL" id="OB666420">
    <property type="protein sequence ID" value="CAD7233516.1"/>
    <property type="molecule type" value="Genomic_DNA"/>
</dbReference>
<keyword evidence="5" id="KW-0732">Signal</keyword>
<keyword evidence="9 13" id="KW-0472">Membrane</keyword>
<dbReference type="InterPro" id="IPR013766">
    <property type="entry name" value="Thioredoxin_domain"/>
</dbReference>
<protein>
    <submittedName>
        <fullName evidence="14">Uncharacterized protein</fullName>
    </submittedName>
</protein>
<keyword evidence="8 13" id="KW-1133">Transmembrane helix</keyword>
<evidence type="ECO:0000256" key="13">
    <source>
        <dbReference type="SAM" id="Phobius"/>
    </source>
</evidence>
<keyword evidence="10" id="KW-1015">Disulfide bond</keyword>
<dbReference type="OrthoDB" id="7869097at2759"/>
<evidence type="ECO:0000256" key="1">
    <source>
        <dbReference type="ARBA" id="ARBA00004115"/>
    </source>
</evidence>
<reference evidence="14" key="1">
    <citation type="submission" date="2020-11" db="EMBL/GenBank/DDBJ databases">
        <authorList>
            <person name="Tran Van P."/>
        </authorList>
    </citation>
    <scope>NUCLEOTIDE SEQUENCE</scope>
</reference>
<dbReference type="PANTHER" id="PTHR46107:SF3">
    <property type="entry name" value="THIOREDOXIN DOMAIN-CONTAINING PROTEIN"/>
    <property type="match status" value="1"/>
</dbReference>
<feature type="compositionally biased region" description="Basic residues" evidence="12">
    <location>
        <begin position="340"/>
        <end position="349"/>
    </location>
</feature>
<evidence type="ECO:0000256" key="4">
    <source>
        <dbReference type="ARBA" id="ARBA00022692"/>
    </source>
</evidence>
<keyword evidence="7" id="KW-0249">Electron transport</keyword>
<dbReference type="GO" id="GO:0015036">
    <property type="term" value="F:disulfide oxidoreductase activity"/>
    <property type="evidence" value="ECO:0007669"/>
    <property type="project" value="TreeGrafter"/>
</dbReference>
<evidence type="ECO:0000256" key="7">
    <source>
        <dbReference type="ARBA" id="ARBA00022982"/>
    </source>
</evidence>
<evidence type="ECO:0000256" key="10">
    <source>
        <dbReference type="ARBA" id="ARBA00023157"/>
    </source>
</evidence>
<keyword evidence="3" id="KW-0597">Phosphoprotein</keyword>
<dbReference type="Gene3D" id="3.40.30.10">
    <property type="entry name" value="Glutaredoxin"/>
    <property type="match status" value="1"/>
</dbReference>
<feature type="region of interest" description="Disordered" evidence="12">
    <location>
        <begin position="280"/>
        <end position="349"/>
    </location>
</feature>
<dbReference type="SUPFAM" id="SSF52833">
    <property type="entry name" value="Thioredoxin-like"/>
    <property type="match status" value="1"/>
</dbReference>
<dbReference type="InterPro" id="IPR052454">
    <property type="entry name" value="TMX_domain-containing"/>
</dbReference>
<dbReference type="GO" id="GO:0005789">
    <property type="term" value="C:endoplasmic reticulum membrane"/>
    <property type="evidence" value="ECO:0007669"/>
    <property type="project" value="UniProtKB-SubCell"/>
</dbReference>
<evidence type="ECO:0000256" key="12">
    <source>
        <dbReference type="SAM" id="MobiDB-lite"/>
    </source>
</evidence>
<keyword evidence="4 13" id="KW-0812">Transmembrane</keyword>
<dbReference type="PROSITE" id="PS00194">
    <property type="entry name" value="THIOREDOXIN_1"/>
    <property type="match status" value="1"/>
</dbReference>
<evidence type="ECO:0000256" key="2">
    <source>
        <dbReference type="ARBA" id="ARBA00022448"/>
    </source>
</evidence>
<keyword evidence="2" id="KW-0813">Transport</keyword>
<evidence type="ECO:0000256" key="8">
    <source>
        <dbReference type="ARBA" id="ARBA00022989"/>
    </source>
</evidence>
<gene>
    <name evidence="14" type="ORF">CTOB1V02_LOCUS11337</name>
</gene>
<dbReference type="InterPro" id="IPR036249">
    <property type="entry name" value="Thioredoxin-like_sf"/>
</dbReference>
<feature type="transmembrane region" description="Helical" evidence="13">
    <location>
        <begin position="229"/>
        <end position="254"/>
    </location>
</feature>
<name>A0A7R8WR25_9CRUS</name>
<evidence type="ECO:0000313" key="14">
    <source>
        <dbReference type="EMBL" id="CAD7233516.1"/>
    </source>
</evidence>
<feature type="compositionally biased region" description="Acidic residues" evidence="12">
    <location>
        <begin position="289"/>
        <end position="332"/>
    </location>
</feature>
<evidence type="ECO:0000256" key="3">
    <source>
        <dbReference type="ARBA" id="ARBA00022553"/>
    </source>
</evidence>
<dbReference type="AlphaFoldDB" id="A0A7R8WR25"/>
<evidence type="ECO:0000256" key="11">
    <source>
        <dbReference type="ARBA" id="ARBA00023284"/>
    </source>
</evidence>
<dbReference type="PROSITE" id="PS51352">
    <property type="entry name" value="THIOREDOXIN_2"/>
    <property type="match status" value="1"/>
</dbReference>
<sequence length="349" mass="38330">MLSIVPDHLSSSLLAALIIATYQDPIQPQQAASTVEVLGDYLVVRVLVVCLCGTGMARCWGAIFWSEFFISVASAVWVQEKNIVVLDDDNWGQVMDGEWMVEFFAPWCPACKALEPVWEEFSRWGDDLGIKVGQVDVTTSAGLSGRFLVTALPSIFHVRKGVFRLYKGSRSKDDFMSFIEDKKWKELETIPWYKDPGSLHMAAVAYFFRLSVLLKSVHTTLVEQYSIPMWGSFGIFALATIVTGALLGLILVCITDFLYPPKPVDLSAFQSSASKVVTAQGGPVRAAEAEEEEESEGGTEEEDLGDTEDGSQGEGEESQSADENEASQDQELSDAGSGGTRRRRAKRAD</sequence>
<dbReference type="PANTHER" id="PTHR46107">
    <property type="entry name" value="DUMPY: SHORTER THAN WILD-TYPE"/>
    <property type="match status" value="1"/>
</dbReference>
<evidence type="ECO:0000256" key="6">
    <source>
        <dbReference type="ARBA" id="ARBA00022824"/>
    </source>
</evidence>
<organism evidence="14">
    <name type="scientific">Cyprideis torosa</name>
    <dbReference type="NCBI Taxonomy" id="163714"/>
    <lineage>
        <taxon>Eukaryota</taxon>
        <taxon>Metazoa</taxon>
        <taxon>Ecdysozoa</taxon>
        <taxon>Arthropoda</taxon>
        <taxon>Crustacea</taxon>
        <taxon>Oligostraca</taxon>
        <taxon>Ostracoda</taxon>
        <taxon>Podocopa</taxon>
        <taxon>Podocopida</taxon>
        <taxon>Cytherocopina</taxon>
        <taxon>Cytheroidea</taxon>
        <taxon>Cytherideidae</taxon>
        <taxon>Cyprideis</taxon>
    </lineage>
</organism>
<comment type="subcellular location">
    <subcellularLocation>
        <location evidence="1">Endoplasmic reticulum membrane</location>
        <topology evidence="1">Single-pass type I membrane protein</topology>
    </subcellularLocation>
</comment>
<evidence type="ECO:0000256" key="5">
    <source>
        <dbReference type="ARBA" id="ARBA00022729"/>
    </source>
</evidence>
<dbReference type="InterPro" id="IPR017937">
    <property type="entry name" value="Thioredoxin_CS"/>
</dbReference>